<dbReference type="Proteomes" id="UP000778951">
    <property type="component" value="Unassembled WGS sequence"/>
</dbReference>
<evidence type="ECO:0000313" key="2">
    <source>
        <dbReference type="EMBL" id="NIZ69309.1"/>
    </source>
</evidence>
<dbReference type="EMBL" id="JAATLM010000001">
    <property type="protein sequence ID" value="NIZ69309.1"/>
    <property type="molecule type" value="Genomic_DNA"/>
</dbReference>
<feature type="transmembrane region" description="Helical" evidence="1">
    <location>
        <begin position="118"/>
        <end position="139"/>
    </location>
</feature>
<evidence type="ECO:0000313" key="3">
    <source>
        <dbReference type="Proteomes" id="UP000778951"/>
    </source>
</evidence>
<sequence>MQKQILLAINGIPVNLPQHIVVTQKMQLQYSTHDSASEEEPHVTPIVRALTLGLKFQLEPMLRVQRLTLLRLQTQFELIARLKEPTIPTTGSWNEIVSSKHVSDFQQARASGSRKQSFLGAVSFFAIPYMFSFMGQVAIMPLCILDQYNCDYVDDNSVIISLVLKEAGMEWRKPETEVPQEPPVSIDVGNAGLVGG</sequence>
<keyword evidence="1" id="KW-0472">Membrane</keyword>
<name>A0A968GEZ0_9SPIO</name>
<protein>
    <submittedName>
        <fullName evidence="2">Uncharacterized protein</fullName>
    </submittedName>
</protein>
<accession>A0A968GEZ0</accession>
<comment type="caution">
    <text evidence="2">The sequence shown here is derived from an EMBL/GenBank/DDBJ whole genome shotgun (WGS) entry which is preliminary data.</text>
</comment>
<gene>
    <name evidence="2" type="ORF">HCT48_03655</name>
</gene>
<reference evidence="2" key="1">
    <citation type="submission" date="2020-03" db="EMBL/GenBank/DDBJ databases">
        <title>Spirochaetal bacteria isolated from arthropods constitute a novel genus Entomospira genus novum within the order Spirochaetales.</title>
        <authorList>
            <person name="Grana-Miraglia L."/>
            <person name="Sikutova S."/>
            <person name="Fingerle V."/>
            <person name="Sing A."/>
            <person name="Castillo-Ramirez S."/>
            <person name="Margos G."/>
            <person name="Rudolf I."/>
        </authorList>
    </citation>
    <scope>NUCLEOTIDE SEQUENCE</scope>
    <source>
        <strain evidence="2">BR149</strain>
    </source>
</reference>
<dbReference type="AlphaFoldDB" id="A0A968GEZ0"/>
<keyword evidence="1" id="KW-1133">Transmembrane helix</keyword>
<dbReference type="RefSeq" id="WP_167695403.1">
    <property type="nucleotide sequence ID" value="NZ_CP118181.1"/>
</dbReference>
<evidence type="ECO:0000256" key="1">
    <source>
        <dbReference type="SAM" id="Phobius"/>
    </source>
</evidence>
<organism evidence="2 3">
    <name type="scientific">Entomospira culicis</name>
    <dbReference type="NCBI Taxonomy" id="2719989"/>
    <lineage>
        <taxon>Bacteria</taxon>
        <taxon>Pseudomonadati</taxon>
        <taxon>Spirochaetota</taxon>
        <taxon>Spirochaetia</taxon>
        <taxon>Spirochaetales</taxon>
        <taxon>Spirochaetaceae</taxon>
        <taxon>Entomospira</taxon>
    </lineage>
</organism>
<keyword evidence="1" id="KW-0812">Transmembrane</keyword>
<proteinExistence type="predicted"/>
<keyword evidence="3" id="KW-1185">Reference proteome</keyword>